<evidence type="ECO:0000256" key="1">
    <source>
        <dbReference type="SAM" id="Phobius"/>
    </source>
</evidence>
<keyword evidence="1" id="KW-1133">Transmembrane helix</keyword>
<dbReference type="AlphaFoldDB" id="A0A852PKM3"/>
<evidence type="ECO:0000313" key="2">
    <source>
        <dbReference type="EMBL" id="NYA28226.1"/>
    </source>
</evidence>
<accession>A0A852PKM3</accession>
<protein>
    <submittedName>
        <fullName evidence="2">Uncharacterized protein</fullName>
    </submittedName>
</protein>
<sequence>MMAYHISLVNTDKKDISSKLIINKEKFREFLFREFNMKEELNENRVLEFYYDKNDPSFTIFYTEGIEGEYYINTTDDKHIEKLISIAEKLNDGTRVRGDEGETYNSLEDTYIHSDDEYLFKNITKEKWFYFFRNPSIKIGVVIGIIVCFIQILFFK</sequence>
<proteinExistence type="predicted"/>
<name>A0A852PKM3_HAEHA</name>
<dbReference type="Proteomes" id="UP000590599">
    <property type="component" value="Unassembled WGS sequence"/>
</dbReference>
<evidence type="ECO:0000313" key="3">
    <source>
        <dbReference type="Proteomes" id="UP000590599"/>
    </source>
</evidence>
<keyword evidence="1" id="KW-0472">Membrane</keyword>
<keyword evidence="1" id="KW-0812">Transmembrane</keyword>
<gene>
    <name evidence="2" type="ORF">HZI69_10375</name>
</gene>
<reference evidence="2 3" key="1">
    <citation type="submission" date="2020-07" db="EMBL/GenBank/DDBJ databases">
        <title>Genus Haemophilus, Bergeys manual.</title>
        <authorList>
            <person name="Noerskov-Lauritsen N."/>
        </authorList>
    </citation>
    <scope>NUCLEOTIDE SEQUENCE [LARGE SCALE GENOMIC DNA]</scope>
    <source>
        <strain evidence="2 3">CCUG30047</strain>
    </source>
</reference>
<organism evidence="2 3">
    <name type="scientific">Haemophilus haemolyticus</name>
    <dbReference type="NCBI Taxonomy" id="726"/>
    <lineage>
        <taxon>Bacteria</taxon>
        <taxon>Pseudomonadati</taxon>
        <taxon>Pseudomonadota</taxon>
        <taxon>Gammaproteobacteria</taxon>
        <taxon>Pasteurellales</taxon>
        <taxon>Pasteurellaceae</taxon>
        <taxon>Haemophilus</taxon>
    </lineage>
</organism>
<dbReference type="RefSeq" id="WP_179228243.1">
    <property type="nucleotide sequence ID" value="NZ_JACBKA010000048.1"/>
</dbReference>
<comment type="caution">
    <text evidence="2">The sequence shown here is derived from an EMBL/GenBank/DDBJ whole genome shotgun (WGS) entry which is preliminary data.</text>
</comment>
<dbReference type="EMBL" id="JACBKA010000048">
    <property type="protein sequence ID" value="NYA28226.1"/>
    <property type="molecule type" value="Genomic_DNA"/>
</dbReference>
<feature type="transmembrane region" description="Helical" evidence="1">
    <location>
        <begin position="137"/>
        <end position="155"/>
    </location>
</feature>